<dbReference type="GO" id="GO:0006508">
    <property type="term" value="P:proteolysis"/>
    <property type="evidence" value="ECO:0007669"/>
    <property type="project" value="InterPro"/>
</dbReference>
<dbReference type="InterPro" id="IPR045051">
    <property type="entry name" value="SBT"/>
</dbReference>
<dbReference type="Gene3D" id="3.40.50.200">
    <property type="entry name" value="Peptidase S8/S53 domain"/>
    <property type="match status" value="1"/>
</dbReference>
<gene>
    <name evidence="5" type="ORF">Cni_G15722</name>
</gene>
<keyword evidence="6" id="KW-1185">Reference proteome</keyword>
<dbReference type="GO" id="GO:0004252">
    <property type="term" value="F:serine-type endopeptidase activity"/>
    <property type="evidence" value="ECO:0007669"/>
    <property type="project" value="InterPro"/>
</dbReference>
<comment type="caution">
    <text evidence="3">Lacks conserved residue(s) required for the propagation of feature annotation.</text>
</comment>
<dbReference type="PROSITE" id="PS51892">
    <property type="entry name" value="SUBTILASE"/>
    <property type="match status" value="1"/>
</dbReference>
<dbReference type="AlphaFoldDB" id="A0AAQ3KK03"/>
<dbReference type="Gene3D" id="3.50.30.30">
    <property type="match status" value="1"/>
</dbReference>
<evidence type="ECO:0000256" key="1">
    <source>
        <dbReference type="ARBA" id="ARBA00011073"/>
    </source>
</evidence>
<proteinExistence type="inferred from homology"/>
<evidence type="ECO:0000259" key="4">
    <source>
        <dbReference type="Pfam" id="PF17766"/>
    </source>
</evidence>
<evidence type="ECO:0000256" key="2">
    <source>
        <dbReference type="ARBA" id="ARBA00022729"/>
    </source>
</evidence>
<sequence>MALQDGVDVISISIGLPAPKEFSIENNPIAIGAMRAIKKGVSVVCAAGNSGPAPETVRNAFPWVLTVAAGSMDRSFLATVKLGDGQEFEAELKINSNDVSIQVDPKVLEFHHQNQKLSFTVSVTVNNGGHGAEGYLQWVSKKYNVRSPIVVV</sequence>
<reference evidence="5 6" key="1">
    <citation type="submission" date="2023-10" db="EMBL/GenBank/DDBJ databases">
        <title>Chromosome-scale genome assembly provides insights into flower coloration mechanisms of Canna indica.</title>
        <authorList>
            <person name="Li C."/>
        </authorList>
    </citation>
    <scope>NUCLEOTIDE SEQUENCE [LARGE SCALE GENOMIC DNA]</scope>
    <source>
        <tissue evidence="5">Flower</tissue>
    </source>
</reference>
<evidence type="ECO:0000313" key="6">
    <source>
        <dbReference type="Proteomes" id="UP001327560"/>
    </source>
</evidence>
<name>A0AAQ3KK03_9LILI</name>
<keyword evidence="2" id="KW-0732">Signal</keyword>
<dbReference type="InterPro" id="IPR036852">
    <property type="entry name" value="Peptidase_S8/S53_dom_sf"/>
</dbReference>
<dbReference type="EMBL" id="CP136894">
    <property type="protein sequence ID" value="WOL06986.1"/>
    <property type="molecule type" value="Genomic_DNA"/>
</dbReference>
<evidence type="ECO:0000256" key="3">
    <source>
        <dbReference type="PROSITE-ProRule" id="PRU01240"/>
    </source>
</evidence>
<dbReference type="Proteomes" id="UP001327560">
    <property type="component" value="Chromosome 5"/>
</dbReference>
<dbReference type="PANTHER" id="PTHR10795">
    <property type="entry name" value="PROPROTEIN CONVERTASE SUBTILISIN/KEXIN"/>
    <property type="match status" value="1"/>
</dbReference>
<accession>A0AAQ3KK03</accession>
<dbReference type="SUPFAM" id="SSF52743">
    <property type="entry name" value="Subtilisin-like"/>
    <property type="match status" value="1"/>
</dbReference>
<evidence type="ECO:0000313" key="5">
    <source>
        <dbReference type="EMBL" id="WOL06986.1"/>
    </source>
</evidence>
<organism evidence="5 6">
    <name type="scientific">Canna indica</name>
    <name type="common">Indian-shot</name>
    <dbReference type="NCBI Taxonomy" id="4628"/>
    <lineage>
        <taxon>Eukaryota</taxon>
        <taxon>Viridiplantae</taxon>
        <taxon>Streptophyta</taxon>
        <taxon>Embryophyta</taxon>
        <taxon>Tracheophyta</taxon>
        <taxon>Spermatophyta</taxon>
        <taxon>Magnoliopsida</taxon>
        <taxon>Liliopsida</taxon>
        <taxon>Zingiberales</taxon>
        <taxon>Cannaceae</taxon>
        <taxon>Canna</taxon>
    </lineage>
</organism>
<comment type="similarity">
    <text evidence="1 3">Belongs to the peptidase S8 family.</text>
</comment>
<protein>
    <recommendedName>
        <fullName evidence="4">Subtilisin-like protease fibronectin type-III domain-containing protein</fullName>
    </recommendedName>
</protein>
<feature type="domain" description="Subtilisin-like protease fibronectin type-III" evidence="4">
    <location>
        <begin position="86"/>
        <end position="151"/>
    </location>
</feature>
<dbReference type="InterPro" id="IPR041469">
    <property type="entry name" value="Subtilisin-like_FN3"/>
</dbReference>
<dbReference type="Pfam" id="PF17766">
    <property type="entry name" value="fn3_6"/>
    <property type="match status" value="1"/>
</dbReference>